<dbReference type="Proteomes" id="UP001560685">
    <property type="component" value="Unassembled WGS sequence"/>
</dbReference>
<gene>
    <name evidence="1" type="ORF">ABFZ84_13800</name>
</gene>
<proteinExistence type="predicted"/>
<dbReference type="RefSeq" id="WP_369314667.1">
    <property type="nucleotide sequence ID" value="NZ_JBEHZE010000002.1"/>
</dbReference>
<evidence type="ECO:0000313" key="1">
    <source>
        <dbReference type="EMBL" id="MEX6634622.1"/>
    </source>
</evidence>
<organism evidence="1 2">
    <name type="scientific">Hyphococcus lacteus</name>
    <dbReference type="NCBI Taxonomy" id="3143536"/>
    <lineage>
        <taxon>Bacteria</taxon>
        <taxon>Pseudomonadati</taxon>
        <taxon>Pseudomonadota</taxon>
        <taxon>Alphaproteobacteria</taxon>
        <taxon>Parvularculales</taxon>
        <taxon>Parvularculaceae</taxon>
        <taxon>Hyphococcus</taxon>
    </lineage>
</organism>
<dbReference type="EMBL" id="JBEHZE010000002">
    <property type="protein sequence ID" value="MEX6634622.1"/>
    <property type="molecule type" value="Genomic_DNA"/>
</dbReference>
<accession>A0ABV3ZB65</accession>
<name>A0ABV3ZB65_9PROT</name>
<keyword evidence="2" id="KW-1185">Reference proteome</keyword>
<comment type="caution">
    <text evidence="1">The sequence shown here is derived from an EMBL/GenBank/DDBJ whole genome shotgun (WGS) entry which is preliminary data.</text>
</comment>
<evidence type="ECO:0000313" key="2">
    <source>
        <dbReference type="Proteomes" id="UP001560685"/>
    </source>
</evidence>
<reference evidence="1 2" key="1">
    <citation type="submission" date="2024-05" db="EMBL/GenBank/DDBJ databases">
        <title>Three bacterial strains, DH-69, EH-24, and ECK-19 isolated from coastal sediments.</title>
        <authorList>
            <person name="Ye Y.-Q."/>
            <person name="Du Z.-J."/>
        </authorList>
    </citation>
    <scope>NUCLEOTIDE SEQUENCE [LARGE SCALE GENOMIC DNA]</scope>
    <source>
        <strain evidence="1 2">ECK-19</strain>
    </source>
</reference>
<sequence length="167" mass="18533">MLSDIADLFGNELVLPSADRRLTRRLVDIWARSARGQFPSWDAMQKMDIGDDLDWMFVVELERSIGFPYFVYMGDRLARLSDVYLRGEGDWTMTVLDKATVDINAAVASEAPHFRDDELTLCDGRKLLFRVVTAPLADDGSNITHVVGAASGRVASGAGQPRLQLVD</sequence>
<evidence type="ECO:0008006" key="3">
    <source>
        <dbReference type="Google" id="ProtNLM"/>
    </source>
</evidence>
<protein>
    <recommendedName>
        <fullName evidence="3">PAS domain-containing protein</fullName>
    </recommendedName>
</protein>